<keyword evidence="1" id="KW-0812">Transmembrane</keyword>
<feature type="transmembrane region" description="Helical" evidence="1">
    <location>
        <begin position="250"/>
        <end position="267"/>
    </location>
</feature>
<dbReference type="STRING" id="1577474.GA0111570_104317"/>
<reference evidence="3 4" key="1">
    <citation type="submission" date="2016-06" db="EMBL/GenBank/DDBJ databases">
        <authorList>
            <person name="Olsen C.W."/>
            <person name="Carey S."/>
            <person name="Hinshaw L."/>
            <person name="Karasin A.I."/>
        </authorList>
    </citation>
    <scope>NUCLEOTIDE SEQUENCE [LARGE SCALE GENOMIC DNA]</scope>
    <source>
        <strain evidence="3 4">LZ-22</strain>
    </source>
</reference>
<keyword evidence="4" id="KW-1185">Reference proteome</keyword>
<gene>
    <name evidence="3" type="ORF">GA0111570_104317</name>
</gene>
<keyword evidence="1" id="KW-0472">Membrane</keyword>
<dbReference type="InterPro" id="IPR003675">
    <property type="entry name" value="Rce1/LyrA-like_dom"/>
</dbReference>
<dbReference type="Proteomes" id="UP000199086">
    <property type="component" value="Unassembled WGS sequence"/>
</dbReference>
<dbReference type="EMBL" id="FMYF01000004">
    <property type="protein sequence ID" value="SDB84522.1"/>
    <property type="molecule type" value="Genomic_DNA"/>
</dbReference>
<evidence type="ECO:0000313" key="4">
    <source>
        <dbReference type="Proteomes" id="UP000199086"/>
    </source>
</evidence>
<feature type="transmembrane region" description="Helical" evidence="1">
    <location>
        <begin position="218"/>
        <end position="238"/>
    </location>
</feature>
<feature type="transmembrane region" description="Helical" evidence="1">
    <location>
        <begin position="32"/>
        <end position="60"/>
    </location>
</feature>
<dbReference type="Pfam" id="PF02517">
    <property type="entry name" value="Rce1-like"/>
    <property type="match status" value="1"/>
</dbReference>
<sequence>METFVGGYEDPRGGLTYPSLLRRENVEPWQTVMGIITGFVFYGAVLSVLPYLVIWIGWMLSGQGSTFAQFLADARAYLNPAGMVAMNLVTATLIPVSWLLVASIHRTRPRWLASVRGGIRWRYLAVCVLLAVLVLNVMQLVTWRLTGAEIHLQPQHGFWGYMVVVLLTTWAQATGEEYFFRGYLMQALGSLARSPWFAVVASAFLFAVMHGSQNVPLFLNRLAFGLVAAVLVMATGGLEAGIAGHVVNNIFAYVWAGLTTGIAATRGVTEMGWLGAIIGVGGYAVYALAAWGVARAMRLRTRSAGLAT</sequence>
<feature type="transmembrane region" description="Helical" evidence="1">
    <location>
        <begin position="196"/>
        <end position="212"/>
    </location>
</feature>
<organism evidence="3 4">
    <name type="scientific">Raineyella antarctica</name>
    <dbReference type="NCBI Taxonomy" id="1577474"/>
    <lineage>
        <taxon>Bacteria</taxon>
        <taxon>Bacillati</taxon>
        <taxon>Actinomycetota</taxon>
        <taxon>Actinomycetes</taxon>
        <taxon>Propionibacteriales</taxon>
        <taxon>Propionibacteriaceae</taxon>
        <taxon>Raineyella</taxon>
    </lineage>
</organism>
<proteinExistence type="predicted"/>
<name>A0A1G6GR47_9ACTN</name>
<protein>
    <recommendedName>
        <fullName evidence="2">CAAX prenyl protease 2/Lysostaphin resistance protein A-like domain-containing protein</fullName>
    </recommendedName>
</protein>
<evidence type="ECO:0000256" key="1">
    <source>
        <dbReference type="SAM" id="Phobius"/>
    </source>
</evidence>
<evidence type="ECO:0000313" key="3">
    <source>
        <dbReference type="EMBL" id="SDB84522.1"/>
    </source>
</evidence>
<keyword evidence="1" id="KW-1133">Transmembrane helix</keyword>
<accession>A0A1G6GR47</accession>
<dbReference type="GO" id="GO:0004175">
    <property type="term" value="F:endopeptidase activity"/>
    <property type="evidence" value="ECO:0007669"/>
    <property type="project" value="UniProtKB-ARBA"/>
</dbReference>
<dbReference type="AlphaFoldDB" id="A0A1G6GR47"/>
<feature type="transmembrane region" description="Helical" evidence="1">
    <location>
        <begin position="123"/>
        <end position="146"/>
    </location>
</feature>
<feature type="transmembrane region" description="Helical" evidence="1">
    <location>
        <begin position="273"/>
        <end position="294"/>
    </location>
</feature>
<evidence type="ECO:0000259" key="2">
    <source>
        <dbReference type="Pfam" id="PF02517"/>
    </source>
</evidence>
<feature type="domain" description="CAAX prenyl protease 2/Lysostaphin resistance protein A-like" evidence="2">
    <location>
        <begin position="160"/>
        <end position="251"/>
    </location>
</feature>
<dbReference type="GO" id="GO:0080120">
    <property type="term" value="P:CAAX-box protein maturation"/>
    <property type="evidence" value="ECO:0007669"/>
    <property type="project" value="UniProtKB-ARBA"/>
</dbReference>
<feature type="transmembrane region" description="Helical" evidence="1">
    <location>
        <begin position="80"/>
        <end position="102"/>
    </location>
</feature>
<feature type="transmembrane region" description="Helical" evidence="1">
    <location>
        <begin position="158"/>
        <end position="175"/>
    </location>
</feature>